<protein>
    <submittedName>
        <fullName evidence="1">Uncharacterized protein</fullName>
    </submittedName>
</protein>
<organism evidence="1">
    <name type="scientific">Siphoviridae sp. ctSMg55</name>
    <dbReference type="NCBI Taxonomy" id="2825509"/>
    <lineage>
        <taxon>Viruses</taxon>
        <taxon>Duplodnaviria</taxon>
        <taxon>Heunggongvirae</taxon>
        <taxon>Uroviricota</taxon>
        <taxon>Caudoviricetes</taxon>
    </lineage>
</organism>
<dbReference type="EMBL" id="BK016197">
    <property type="protein sequence ID" value="DAG01716.1"/>
    <property type="molecule type" value="Genomic_DNA"/>
</dbReference>
<name>A0A8S5V4U8_9CAUD</name>
<evidence type="ECO:0000313" key="1">
    <source>
        <dbReference type="EMBL" id="DAG01716.1"/>
    </source>
</evidence>
<reference evidence="1" key="1">
    <citation type="journal article" date="2021" name="Proc. Natl. Acad. Sci. U.S.A.">
        <title>A Catalog of Tens of Thousands of Viruses from Human Metagenomes Reveals Hidden Associations with Chronic Diseases.</title>
        <authorList>
            <person name="Tisza M.J."/>
            <person name="Buck C.B."/>
        </authorList>
    </citation>
    <scope>NUCLEOTIDE SEQUENCE</scope>
    <source>
        <strain evidence="1">CtSMg55</strain>
    </source>
</reference>
<accession>A0A8S5V4U8</accession>
<proteinExistence type="predicted"/>
<sequence length="51" mass="5672">MENVIQHLDAAYRLLSLVAVRGDDAERLAVARQEMRAAYALLTEKKEGNDG</sequence>